<dbReference type="Gene3D" id="3.30.565.10">
    <property type="entry name" value="Histidine kinase-like ATPase, C-terminal domain"/>
    <property type="match status" value="1"/>
</dbReference>
<dbReference type="InterPro" id="IPR003594">
    <property type="entry name" value="HATPase_dom"/>
</dbReference>
<dbReference type="InterPro" id="IPR036097">
    <property type="entry name" value="HisK_dim/P_sf"/>
</dbReference>
<reference evidence="13 14" key="1">
    <citation type="submission" date="2021-04" db="EMBL/GenBank/DDBJ databases">
        <title>Complete genome sequencing of Allochromatium tepidum strain NZ.</title>
        <authorList>
            <person name="Tsukatani Y."/>
            <person name="Mori H."/>
        </authorList>
    </citation>
    <scope>NUCLEOTIDE SEQUENCE [LARGE SCALE GENOMIC DNA]</scope>
    <source>
        <strain evidence="13 14">NZ</strain>
    </source>
</reference>
<comment type="catalytic activity">
    <reaction evidence="1">
        <text>ATP + protein L-histidine = ADP + protein N-phospho-L-histidine.</text>
        <dbReference type="EC" id="2.7.13.3"/>
    </reaction>
</comment>
<organism evidence="13 14">
    <name type="scientific">Allochromatium tepidum</name>
    <dbReference type="NCBI Taxonomy" id="553982"/>
    <lineage>
        <taxon>Bacteria</taxon>
        <taxon>Pseudomonadati</taxon>
        <taxon>Pseudomonadota</taxon>
        <taxon>Gammaproteobacteria</taxon>
        <taxon>Chromatiales</taxon>
        <taxon>Chromatiaceae</taxon>
        <taxon>Allochromatium</taxon>
    </lineage>
</organism>
<keyword evidence="6" id="KW-0812">Transmembrane</keyword>
<evidence type="ECO:0000256" key="7">
    <source>
        <dbReference type="ARBA" id="ARBA00022777"/>
    </source>
</evidence>
<evidence type="ECO:0000256" key="6">
    <source>
        <dbReference type="ARBA" id="ARBA00022692"/>
    </source>
</evidence>
<dbReference type="PROSITE" id="PS50885">
    <property type="entry name" value="HAMP"/>
    <property type="match status" value="1"/>
</dbReference>
<name>A0ABM7QHW6_9GAMM</name>
<keyword evidence="14" id="KW-1185">Reference proteome</keyword>
<dbReference type="CDD" id="cd00082">
    <property type="entry name" value="HisKA"/>
    <property type="match status" value="1"/>
</dbReference>
<gene>
    <name evidence="13" type="ORF">Atep_00150</name>
</gene>
<dbReference type="SMART" id="SM00387">
    <property type="entry name" value="HATPase_c"/>
    <property type="match status" value="1"/>
</dbReference>
<dbReference type="Pfam" id="PF02518">
    <property type="entry name" value="HATPase_c"/>
    <property type="match status" value="1"/>
</dbReference>
<evidence type="ECO:0000256" key="5">
    <source>
        <dbReference type="ARBA" id="ARBA00022679"/>
    </source>
</evidence>
<keyword evidence="9" id="KW-0902">Two-component regulatory system</keyword>
<evidence type="ECO:0000256" key="8">
    <source>
        <dbReference type="ARBA" id="ARBA00022989"/>
    </source>
</evidence>
<comment type="subcellular location">
    <subcellularLocation>
        <location evidence="2">Membrane</location>
    </subcellularLocation>
</comment>
<evidence type="ECO:0000259" key="12">
    <source>
        <dbReference type="PROSITE" id="PS50885"/>
    </source>
</evidence>
<protein>
    <recommendedName>
        <fullName evidence="3">histidine kinase</fullName>
        <ecNumber evidence="3">2.7.13.3</ecNumber>
    </recommendedName>
</protein>
<evidence type="ECO:0000313" key="13">
    <source>
        <dbReference type="EMBL" id="BCU05338.1"/>
    </source>
</evidence>
<keyword evidence="10" id="KW-0472">Membrane</keyword>
<keyword evidence="7 13" id="KW-0418">Kinase</keyword>
<evidence type="ECO:0000259" key="11">
    <source>
        <dbReference type="PROSITE" id="PS50109"/>
    </source>
</evidence>
<dbReference type="SUPFAM" id="SSF55874">
    <property type="entry name" value="ATPase domain of HSP90 chaperone/DNA topoisomerase II/histidine kinase"/>
    <property type="match status" value="1"/>
</dbReference>
<sequence length="458" mass="50581">MRRRSLRARLWLGALISITPALLIAWLGLANLFERHVERHLGAELEVRLNQLAAAVEIAPDGSIRLTQEPQSPAFAQPLSGHYWQIDRPDQAGVLRSRSLWDEVLILPDDDLAPGVIHAHRLPGPAGQSLLVRERRIRVAADPEPVELRLILAQDRVELIAARANFAADMRPYLGLIAFLLTLATLVQIQTGLAPLEALRREVGAIRAGRASRLVASGADEVRPLVAELNALLEARERSVERARAWTADLAHGLKTPLSVLAADAERLRRAGHPDLAEDLDQLALTMRRRVERELIRARVRSGHPPHAARTEVVENLARLRRTLERTPEGERIDWRITAPERVTVALMADDLLELLGNLLENAAKWARERVEIRVSTSPEVEGQVEIRIADDGPGVPPAHWPRLGERGLRLDERRAGTGLGLAIVRDVVEAYGGTLGFGRAELGGLLVWVRLPGMVSA</sequence>
<dbReference type="InterPro" id="IPR003660">
    <property type="entry name" value="HAMP_dom"/>
</dbReference>
<proteinExistence type="predicted"/>
<evidence type="ECO:0000313" key="14">
    <source>
        <dbReference type="Proteomes" id="UP000680679"/>
    </source>
</evidence>
<dbReference type="Proteomes" id="UP000680679">
    <property type="component" value="Chromosome"/>
</dbReference>
<dbReference type="InterPro" id="IPR003661">
    <property type="entry name" value="HisK_dim/P_dom"/>
</dbReference>
<dbReference type="SUPFAM" id="SSF47384">
    <property type="entry name" value="Homodimeric domain of signal transducing histidine kinase"/>
    <property type="match status" value="1"/>
</dbReference>
<evidence type="ECO:0000256" key="2">
    <source>
        <dbReference type="ARBA" id="ARBA00004370"/>
    </source>
</evidence>
<evidence type="ECO:0000256" key="10">
    <source>
        <dbReference type="ARBA" id="ARBA00023136"/>
    </source>
</evidence>
<evidence type="ECO:0000256" key="9">
    <source>
        <dbReference type="ARBA" id="ARBA00023012"/>
    </source>
</evidence>
<evidence type="ECO:0000256" key="4">
    <source>
        <dbReference type="ARBA" id="ARBA00022553"/>
    </source>
</evidence>
<dbReference type="EMBL" id="AP024563">
    <property type="protein sequence ID" value="BCU05338.1"/>
    <property type="molecule type" value="Genomic_DNA"/>
</dbReference>
<accession>A0ABM7QHW6</accession>
<dbReference type="PANTHER" id="PTHR45436:SF5">
    <property type="entry name" value="SENSOR HISTIDINE KINASE TRCS"/>
    <property type="match status" value="1"/>
</dbReference>
<dbReference type="PANTHER" id="PTHR45436">
    <property type="entry name" value="SENSOR HISTIDINE KINASE YKOH"/>
    <property type="match status" value="1"/>
</dbReference>
<dbReference type="InterPro" id="IPR050428">
    <property type="entry name" value="TCS_sensor_his_kinase"/>
</dbReference>
<dbReference type="EC" id="2.7.13.3" evidence="3"/>
<evidence type="ECO:0000256" key="1">
    <source>
        <dbReference type="ARBA" id="ARBA00000085"/>
    </source>
</evidence>
<evidence type="ECO:0000256" key="3">
    <source>
        <dbReference type="ARBA" id="ARBA00012438"/>
    </source>
</evidence>
<feature type="domain" description="HAMP" evidence="12">
    <location>
        <begin position="190"/>
        <end position="241"/>
    </location>
</feature>
<dbReference type="InterPro" id="IPR036890">
    <property type="entry name" value="HATPase_C_sf"/>
</dbReference>
<dbReference type="InterPro" id="IPR005467">
    <property type="entry name" value="His_kinase_dom"/>
</dbReference>
<dbReference type="PROSITE" id="PS50109">
    <property type="entry name" value="HIS_KIN"/>
    <property type="match status" value="1"/>
</dbReference>
<keyword evidence="8" id="KW-1133">Transmembrane helix</keyword>
<dbReference type="InterPro" id="IPR004358">
    <property type="entry name" value="Sig_transdc_His_kin-like_C"/>
</dbReference>
<feature type="domain" description="Histidine kinase" evidence="11">
    <location>
        <begin position="249"/>
        <end position="456"/>
    </location>
</feature>
<dbReference type="GO" id="GO:0016301">
    <property type="term" value="F:kinase activity"/>
    <property type="evidence" value="ECO:0007669"/>
    <property type="project" value="UniProtKB-KW"/>
</dbReference>
<keyword evidence="4" id="KW-0597">Phosphoprotein</keyword>
<dbReference type="RefSeq" id="WP_213379399.1">
    <property type="nucleotide sequence ID" value="NZ_AP024563.1"/>
</dbReference>
<keyword evidence="5" id="KW-0808">Transferase</keyword>
<dbReference type="PRINTS" id="PR00344">
    <property type="entry name" value="BCTRLSENSOR"/>
</dbReference>
<dbReference type="Gene3D" id="1.10.287.130">
    <property type="match status" value="1"/>
</dbReference>